<evidence type="ECO:0000256" key="1">
    <source>
        <dbReference type="ARBA" id="ARBA00008455"/>
    </source>
</evidence>
<dbReference type="GO" id="GO:0008234">
    <property type="term" value="F:cysteine-type peptidase activity"/>
    <property type="evidence" value="ECO:0007669"/>
    <property type="project" value="InterPro"/>
</dbReference>
<gene>
    <name evidence="5" type="ORF">HINF_LOCUS55257</name>
    <name evidence="4" type="ORF">HINF_LOCUS61831</name>
</gene>
<sequence>MYIVLYVLSSLTNLKEGVEDNICASLTPYMDLTPSQLYPSVDFREMQLITAAKDQGNCNSSYAFQTIAIMENSILRDKKNLNEFWQSKANVSLLSLSEQFLMSNSICKGCNYCYGGRFDIELNLIIPFNQYQIMIFPSLDEIQTFELMENFPYKYSANFDNWKQRIQLKSVLDINNYLTPVQILTNKNEKCGQLPLDGTMKTPVILVFDDINSTFNASTVQRLKSYLSRGIAIALQMYMGNDEQRSIFSQFEGGSVLKQSCPSWNADHQVVLVGYGRKYGKDVWIIKNSFGSSWGENGFFFVEIGSNSFCLEQYAYTFLPKYFDKSPYPRGNIQRGQKNQLDCDKYFTNQNGVITCYNSCPNTFPLLDVVNNQCLNSYCPAKTPYKESQSCVNRCSTGYYIVNGTELQCVQQCDMFLLNIISNSMNCITQCPAYNPFYQNGGCVSRCNSGIYSSGILRCQDSCIYYIYNVSNDYSKQCFEQCPTNLPYSDNGQCSSRCTSGIYQNISGILICQMSCQNYAIINESNQNSYYCVDICRSPHNFKDGKICKQSCQFYKQIDNSEVCECLTSCPIFELVNNNKKCINACQAKQTVINGQCVDDTQQETKSNQKTILISVSAVTGFIIFVLIQCISHVLAIFCTICCKKKNSRKYQKQVQIKQIKITKPMNILTNYTTDLDDSKLIE</sequence>
<dbReference type="InterPro" id="IPR009030">
    <property type="entry name" value="Growth_fac_rcpt_cys_sf"/>
</dbReference>
<reference evidence="5 6" key="2">
    <citation type="submission" date="2024-07" db="EMBL/GenBank/DDBJ databases">
        <authorList>
            <person name="Akdeniz Z."/>
        </authorList>
    </citation>
    <scope>NUCLEOTIDE SEQUENCE [LARGE SCALE GENOMIC DNA]</scope>
</reference>
<comment type="similarity">
    <text evidence="1">Belongs to the peptidase C1 family.</text>
</comment>
<keyword evidence="6" id="KW-1185">Reference proteome</keyword>
<dbReference type="Gene3D" id="3.90.70.10">
    <property type="entry name" value="Cysteine proteinases"/>
    <property type="match status" value="1"/>
</dbReference>
<dbReference type="EMBL" id="CATOUU010001139">
    <property type="protein sequence ID" value="CAI9974186.1"/>
    <property type="molecule type" value="Genomic_DNA"/>
</dbReference>
<name>A0AA86V2Z6_9EUKA</name>
<dbReference type="EMBL" id="CAXDID020000291">
    <property type="protein sequence ID" value="CAL6071670.1"/>
    <property type="molecule type" value="Genomic_DNA"/>
</dbReference>
<keyword evidence="2" id="KW-0472">Membrane</keyword>
<feature type="transmembrane region" description="Helical" evidence="2">
    <location>
        <begin position="612"/>
        <end position="643"/>
    </location>
</feature>
<dbReference type="AlphaFoldDB" id="A0AA86V2Z6"/>
<evidence type="ECO:0000313" key="5">
    <source>
        <dbReference type="EMBL" id="CAL6071670.1"/>
    </source>
</evidence>
<dbReference type="Pfam" id="PF00112">
    <property type="entry name" value="Peptidase_C1"/>
    <property type="match status" value="2"/>
</dbReference>
<dbReference type="PANTHER" id="PTHR12411">
    <property type="entry name" value="CYSTEINE PROTEASE FAMILY C1-RELATED"/>
    <property type="match status" value="1"/>
</dbReference>
<dbReference type="Proteomes" id="UP001642409">
    <property type="component" value="Unassembled WGS sequence"/>
</dbReference>
<dbReference type="SUPFAM" id="SSF57184">
    <property type="entry name" value="Growth factor receptor domain"/>
    <property type="match status" value="1"/>
</dbReference>
<keyword evidence="2" id="KW-0812">Transmembrane</keyword>
<evidence type="ECO:0000259" key="3">
    <source>
        <dbReference type="SMART" id="SM00645"/>
    </source>
</evidence>
<feature type="domain" description="Peptidase C1A papain C-terminal" evidence="3">
    <location>
        <begin position="37"/>
        <end position="319"/>
    </location>
</feature>
<proteinExistence type="inferred from homology"/>
<dbReference type="InterPro" id="IPR013128">
    <property type="entry name" value="Peptidase_C1A"/>
</dbReference>
<accession>A0AA86V2Z6</accession>
<reference evidence="4" key="1">
    <citation type="submission" date="2023-06" db="EMBL/GenBank/DDBJ databases">
        <authorList>
            <person name="Kurt Z."/>
        </authorList>
    </citation>
    <scope>NUCLEOTIDE SEQUENCE</scope>
</reference>
<keyword evidence="2" id="KW-1133">Transmembrane helix</keyword>
<dbReference type="SMART" id="SM00645">
    <property type="entry name" value="Pept_C1"/>
    <property type="match status" value="1"/>
</dbReference>
<protein>
    <submittedName>
        <fullName evidence="4">Cathepsin L</fullName>
    </submittedName>
    <submittedName>
        <fullName evidence="5">Cathepsin_L</fullName>
    </submittedName>
</protein>
<comment type="caution">
    <text evidence="4">The sequence shown here is derived from an EMBL/GenBank/DDBJ whole genome shotgun (WGS) entry which is preliminary data.</text>
</comment>
<dbReference type="SUPFAM" id="SSF54001">
    <property type="entry name" value="Cysteine proteinases"/>
    <property type="match status" value="1"/>
</dbReference>
<dbReference type="InterPro" id="IPR038765">
    <property type="entry name" value="Papain-like_cys_pep_sf"/>
</dbReference>
<evidence type="ECO:0000313" key="4">
    <source>
        <dbReference type="EMBL" id="CAI9974186.1"/>
    </source>
</evidence>
<dbReference type="GO" id="GO:0006508">
    <property type="term" value="P:proteolysis"/>
    <property type="evidence" value="ECO:0007669"/>
    <property type="project" value="InterPro"/>
</dbReference>
<organism evidence="4">
    <name type="scientific">Hexamita inflata</name>
    <dbReference type="NCBI Taxonomy" id="28002"/>
    <lineage>
        <taxon>Eukaryota</taxon>
        <taxon>Metamonada</taxon>
        <taxon>Diplomonadida</taxon>
        <taxon>Hexamitidae</taxon>
        <taxon>Hexamitinae</taxon>
        <taxon>Hexamita</taxon>
    </lineage>
</organism>
<dbReference type="InterPro" id="IPR000668">
    <property type="entry name" value="Peptidase_C1A_C"/>
</dbReference>
<evidence type="ECO:0000256" key="2">
    <source>
        <dbReference type="SAM" id="Phobius"/>
    </source>
</evidence>
<evidence type="ECO:0000313" key="6">
    <source>
        <dbReference type="Proteomes" id="UP001642409"/>
    </source>
</evidence>